<dbReference type="GO" id="GO:0016020">
    <property type="term" value="C:membrane"/>
    <property type="evidence" value="ECO:0007669"/>
    <property type="project" value="InterPro"/>
</dbReference>
<protein>
    <recommendedName>
        <fullName evidence="1">Porin domain-containing protein</fullName>
    </recommendedName>
</protein>
<evidence type="ECO:0000259" key="1">
    <source>
        <dbReference type="Pfam" id="PF13609"/>
    </source>
</evidence>
<dbReference type="EMBL" id="UGQF01000001">
    <property type="protein sequence ID" value="STZ04029.1"/>
    <property type="molecule type" value="Genomic_DNA"/>
</dbReference>
<organism evidence="2 3">
    <name type="scientific">Moraxella equi</name>
    <dbReference type="NCBI Taxonomy" id="60442"/>
    <lineage>
        <taxon>Bacteria</taxon>
        <taxon>Pseudomonadati</taxon>
        <taxon>Pseudomonadota</taxon>
        <taxon>Gammaproteobacteria</taxon>
        <taxon>Moraxellales</taxon>
        <taxon>Moraxellaceae</taxon>
        <taxon>Moraxella</taxon>
    </lineage>
</organism>
<gene>
    <name evidence="2" type="ORF">NCTC11012_02291</name>
</gene>
<feature type="domain" description="Porin" evidence="1">
    <location>
        <begin position="34"/>
        <end position="396"/>
    </location>
</feature>
<evidence type="ECO:0000313" key="2">
    <source>
        <dbReference type="EMBL" id="STZ04029.1"/>
    </source>
</evidence>
<dbReference type="Proteomes" id="UP000254618">
    <property type="component" value="Unassembled WGS sequence"/>
</dbReference>
<dbReference type="InterPro" id="IPR033900">
    <property type="entry name" value="Gram_neg_porin_domain"/>
</dbReference>
<dbReference type="Pfam" id="PF13609">
    <property type="entry name" value="Porin_4"/>
    <property type="match status" value="1"/>
</dbReference>
<name>A0A378QT03_9GAMM</name>
<dbReference type="Gene3D" id="2.40.160.10">
    <property type="entry name" value="Porin"/>
    <property type="match status" value="1"/>
</dbReference>
<dbReference type="GO" id="GO:0015288">
    <property type="term" value="F:porin activity"/>
    <property type="evidence" value="ECO:0007669"/>
    <property type="project" value="InterPro"/>
</dbReference>
<evidence type="ECO:0000313" key="3">
    <source>
        <dbReference type="Proteomes" id="UP000254618"/>
    </source>
</evidence>
<dbReference type="SUPFAM" id="SSF56935">
    <property type="entry name" value="Porins"/>
    <property type="match status" value="1"/>
</dbReference>
<reference evidence="2 3" key="1">
    <citation type="submission" date="2018-06" db="EMBL/GenBank/DDBJ databases">
        <authorList>
            <consortium name="Pathogen Informatics"/>
            <person name="Doyle S."/>
        </authorList>
    </citation>
    <scope>NUCLEOTIDE SEQUENCE [LARGE SCALE GENOMIC DNA]</scope>
    <source>
        <strain evidence="2 3">NCTC11012</strain>
    </source>
</reference>
<dbReference type="AlphaFoldDB" id="A0A378QT03"/>
<sequence length="419" mass="46608">MLFFGVKENKLSMHTLIHPLHPLARQLRWIVPMSVLALFAMPAHAAMLEIPSVKDGLSLGIYGSINPNFSTESNKFNYTYGDPRIFGTNGSVADVLANQDRKDSDEQLRLNGLNWGSVEFYASQRLTPKITANSSIFIEASESANRNWGAYWGAWFDFGSYGEQGRLSVGSRFNGLGVSQTGLGMLNTMNDTGTNINARYTGVPNLTLSAYHMLTQSADVNNRRALGWHHSDGVSAKYDFDFAPRKTLTLAGGYSRSKGHDDMAYYDVAEKADAYLLGVGFRHNDWTVGLDYGEREESYNGYVTSGVDKKVYGAKVDYEFTPRLKGTLSYGHSHSKNNSPAPFERMVDFGRLEPYSGTEALFFDKVEQDRYSVGLQYELYKGITLNGSVTNLKTTNYVTEGEFSNREQLTANIGASFSF</sequence>
<dbReference type="InterPro" id="IPR023614">
    <property type="entry name" value="Porin_dom_sf"/>
</dbReference>
<proteinExistence type="predicted"/>
<accession>A0A378QT03</accession>